<dbReference type="GO" id="GO:0047324">
    <property type="term" value="F:phosphoenolpyruvate-glycerone phosphotransferase activity"/>
    <property type="evidence" value="ECO:0007669"/>
    <property type="project" value="UniProtKB-EC"/>
</dbReference>
<keyword evidence="6" id="KW-0319">Glycerol metabolism</keyword>
<evidence type="ECO:0000259" key="9">
    <source>
        <dbReference type="PROSITE" id="PS51480"/>
    </source>
</evidence>
<keyword evidence="4 10" id="KW-0808">Transferase</keyword>
<comment type="catalytic activity">
    <reaction evidence="1">
        <text>dihydroxyacetone + phosphoenolpyruvate = dihydroxyacetone phosphate + pyruvate</text>
        <dbReference type="Rhea" id="RHEA:18381"/>
        <dbReference type="ChEBI" id="CHEBI:15361"/>
        <dbReference type="ChEBI" id="CHEBI:16016"/>
        <dbReference type="ChEBI" id="CHEBI:57642"/>
        <dbReference type="ChEBI" id="CHEBI:58702"/>
        <dbReference type="EC" id="2.7.1.121"/>
    </reaction>
</comment>
<comment type="pathway">
    <text evidence="2">Polyol metabolism; glycerol degradation.</text>
</comment>
<feature type="domain" description="DhaL" evidence="9">
    <location>
        <begin position="6"/>
        <end position="206"/>
    </location>
</feature>
<gene>
    <name evidence="10" type="primary">dhaL_2</name>
    <name evidence="10" type="ORF">BEI61_02051</name>
</gene>
<reference evidence="10 11" key="1">
    <citation type="submission" date="2016-07" db="EMBL/GenBank/DDBJ databases">
        <title>Characterization of isolates of Eisenbergiella tayi derived from blood cultures, using whole genome sequencing.</title>
        <authorList>
            <person name="Burdz T."/>
            <person name="Wiebe D."/>
            <person name="Huynh C."/>
            <person name="Bernard K."/>
        </authorList>
    </citation>
    <scope>NUCLEOTIDE SEQUENCE [LARGE SCALE GENOMIC DNA]</scope>
    <source>
        <strain evidence="10 11">NML 110608</strain>
    </source>
</reference>
<evidence type="ECO:0000256" key="3">
    <source>
        <dbReference type="ARBA" id="ARBA00012095"/>
    </source>
</evidence>
<comment type="function">
    <text evidence="8">ADP-binding subunit of the dihydroxyacetone kinase, which is responsible for the phosphoenolpyruvate (PEP)-dependent phosphorylation of dihydroxyacetone. DhaL-ADP is converted to DhaL-ATP via a phosphoryl group transfer from DhaM and transmits it to dihydroxyacetone binds to DhaK.</text>
</comment>
<evidence type="ECO:0000256" key="7">
    <source>
        <dbReference type="ARBA" id="ARBA00046577"/>
    </source>
</evidence>
<dbReference type="GO" id="GO:0004371">
    <property type="term" value="F:glycerone kinase activity"/>
    <property type="evidence" value="ECO:0007669"/>
    <property type="project" value="InterPro"/>
</dbReference>
<dbReference type="Proteomes" id="UP000094067">
    <property type="component" value="Unassembled WGS sequence"/>
</dbReference>
<dbReference type="InterPro" id="IPR050861">
    <property type="entry name" value="Dihydroxyacetone_Kinase"/>
</dbReference>
<evidence type="ECO:0000313" key="10">
    <source>
        <dbReference type="EMBL" id="ODM06162.1"/>
    </source>
</evidence>
<proteinExistence type="predicted"/>
<dbReference type="Gene3D" id="1.25.40.340">
    <property type="match status" value="1"/>
</dbReference>
<accession>A0A1E3ABM2</accession>
<evidence type="ECO:0000313" key="11">
    <source>
        <dbReference type="Proteomes" id="UP000094067"/>
    </source>
</evidence>
<protein>
    <recommendedName>
        <fullName evidence="3">phosphoenolpyruvate--glycerone phosphotransferase</fullName>
        <ecNumber evidence="3">2.7.1.121</ecNumber>
    </recommendedName>
</protein>
<dbReference type="RefSeq" id="WP_081331142.1">
    <property type="nucleotide sequence ID" value="NZ_MCGH01000002.1"/>
</dbReference>
<dbReference type="SUPFAM" id="SSF101473">
    <property type="entry name" value="DhaL-like"/>
    <property type="match status" value="1"/>
</dbReference>
<organism evidence="10 11">
    <name type="scientific">Eisenbergiella tayi</name>
    <dbReference type="NCBI Taxonomy" id="1432052"/>
    <lineage>
        <taxon>Bacteria</taxon>
        <taxon>Bacillati</taxon>
        <taxon>Bacillota</taxon>
        <taxon>Clostridia</taxon>
        <taxon>Lachnospirales</taxon>
        <taxon>Lachnospiraceae</taxon>
        <taxon>Eisenbergiella</taxon>
    </lineage>
</organism>
<dbReference type="EC" id="2.7.1.121" evidence="3"/>
<dbReference type="PANTHER" id="PTHR28629:SF4">
    <property type="entry name" value="TRIOKINASE_FMN CYCLASE"/>
    <property type="match status" value="1"/>
</dbReference>
<dbReference type="PATRIC" id="fig|1432052.4.peg.2292"/>
<evidence type="ECO:0000256" key="2">
    <source>
        <dbReference type="ARBA" id="ARBA00004745"/>
    </source>
</evidence>
<dbReference type="GO" id="GO:0005829">
    <property type="term" value="C:cytosol"/>
    <property type="evidence" value="ECO:0007669"/>
    <property type="project" value="TreeGrafter"/>
</dbReference>
<comment type="caution">
    <text evidence="10">The sequence shown here is derived from an EMBL/GenBank/DDBJ whole genome shotgun (WGS) entry which is preliminary data.</text>
</comment>
<dbReference type="EMBL" id="MCGH01000002">
    <property type="protein sequence ID" value="ODM06162.1"/>
    <property type="molecule type" value="Genomic_DNA"/>
</dbReference>
<comment type="subunit">
    <text evidence="7">Homodimer. The dihydroxyacetone kinase complex is composed of a homodimer of DhaM, a homodimer of DhaK and the subunit DhaL.</text>
</comment>
<evidence type="ECO:0000256" key="6">
    <source>
        <dbReference type="ARBA" id="ARBA00022798"/>
    </source>
</evidence>
<sequence>MGIGIDKVKKALYSICDVLQEEKEELTEIDSRLGDGDMGISMDKGAAAVREVLDAYQETDISKLLSSCGAAFNRAAPSTLGTLLSFSMLAVAKEAGKKPELEEADLVRFPAIIADTIAARGKAKVGDKTILDALVPFAETLEKLSADNVSFAQAWREAAAAAEKGMEGTKGMTAKTGRAKWLDGRNKEYPDGGAVLCVKVVQRLAEPECGEVQGE</sequence>
<name>A0A1E3ABM2_9FIRM</name>
<keyword evidence="5 10" id="KW-0418">Kinase</keyword>
<dbReference type="GO" id="GO:0019563">
    <property type="term" value="P:glycerol catabolic process"/>
    <property type="evidence" value="ECO:0007669"/>
    <property type="project" value="TreeGrafter"/>
</dbReference>
<dbReference type="InterPro" id="IPR036117">
    <property type="entry name" value="DhaL_dom_sf"/>
</dbReference>
<dbReference type="AlphaFoldDB" id="A0A1E3ABM2"/>
<dbReference type="PROSITE" id="PS51480">
    <property type="entry name" value="DHAL"/>
    <property type="match status" value="1"/>
</dbReference>
<dbReference type="Pfam" id="PF02734">
    <property type="entry name" value="Dak2"/>
    <property type="match status" value="1"/>
</dbReference>
<dbReference type="SMART" id="SM01120">
    <property type="entry name" value="Dak2"/>
    <property type="match status" value="1"/>
</dbReference>
<evidence type="ECO:0000256" key="5">
    <source>
        <dbReference type="ARBA" id="ARBA00022777"/>
    </source>
</evidence>
<evidence type="ECO:0000256" key="8">
    <source>
        <dbReference type="ARBA" id="ARBA00055771"/>
    </source>
</evidence>
<dbReference type="FunFam" id="1.25.40.340:FF:000002">
    <property type="entry name" value="Dihydroxyacetone kinase, L subunit"/>
    <property type="match status" value="1"/>
</dbReference>
<dbReference type="InterPro" id="IPR004007">
    <property type="entry name" value="DhaL_dom"/>
</dbReference>
<dbReference type="PANTHER" id="PTHR28629">
    <property type="entry name" value="TRIOKINASE/FMN CYCLASE"/>
    <property type="match status" value="1"/>
</dbReference>
<evidence type="ECO:0000256" key="1">
    <source>
        <dbReference type="ARBA" id="ARBA00001113"/>
    </source>
</evidence>
<evidence type="ECO:0000256" key="4">
    <source>
        <dbReference type="ARBA" id="ARBA00022679"/>
    </source>
</evidence>